<dbReference type="AlphaFoldDB" id="A0A0F8Z3Y4"/>
<reference evidence="2" key="1">
    <citation type="journal article" date="2015" name="Nature">
        <title>Complex archaea that bridge the gap between prokaryotes and eukaryotes.</title>
        <authorList>
            <person name="Spang A."/>
            <person name="Saw J.H."/>
            <person name="Jorgensen S.L."/>
            <person name="Zaremba-Niedzwiedzka K."/>
            <person name="Martijn J."/>
            <person name="Lind A.E."/>
            <person name="van Eijk R."/>
            <person name="Schleper C."/>
            <person name="Guy L."/>
            <person name="Ettema T.J."/>
        </authorList>
    </citation>
    <scope>NUCLEOTIDE SEQUENCE</scope>
</reference>
<comment type="caution">
    <text evidence="2">The sequence shown here is derived from an EMBL/GenBank/DDBJ whole genome shotgun (WGS) entry which is preliminary data.</text>
</comment>
<feature type="compositionally biased region" description="Basic and acidic residues" evidence="1">
    <location>
        <begin position="8"/>
        <end position="18"/>
    </location>
</feature>
<proteinExistence type="predicted"/>
<sequence>MTDCSNCGDREGKHPGREGKHRSLGGSILCHECAHELGLGHSHPDHIYPMGPDHVLELEGVELKDHLVAYLDEVRT</sequence>
<evidence type="ECO:0000313" key="2">
    <source>
        <dbReference type="EMBL" id="KKK61114.1"/>
    </source>
</evidence>
<protein>
    <submittedName>
        <fullName evidence="2">Uncharacterized protein</fullName>
    </submittedName>
</protein>
<dbReference type="EMBL" id="LAZR01062634">
    <property type="protein sequence ID" value="KKK61114.1"/>
    <property type="molecule type" value="Genomic_DNA"/>
</dbReference>
<organism evidence="2">
    <name type="scientific">marine sediment metagenome</name>
    <dbReference type="NCBI Taxonomy" id="412755"/>
    <lineage>
        <taxon>unclassified sequences</taxon>
        <taxon>metagenomes</taxon>
        <taxon>ecological metagenomes</taxon>
    </lineage>
</organism>
<gene>
    <name evidence="2" type="ORF">LCGC14_3017560</name>
</gene>
<evidence type="ECO:0000256" key="1">
    <source>
        <dbReference type="SAM" id="MobiDB-lite"/>
    </source>
</evidence>
<name>A0A0F8Z3Y4_9ZZZZ</name>
<accession>A0A0F8Z3Y4</accession>
<feature type="region of interest" description="Disordered" evidence="1">
    <location>
        <begin position="1"/>
        <end position="21"/>
    </location>
</feature>